<dbReference type="Proteomes" id="UP000053890">
    <property type="component" value="Unassembled WGS sequence"/>
</dbReference>
<dbReference type="CDD" id="cd12148">
    <property type="entry name" value="fungal_TF_MHR"/>
    <property type="match status" value="1"/>
</dbReference>
<dbReference type="PANTHER" id="PTHR31001">
    <property type="entry name" value="UNCHARACTERIZED TRANSCRIPTIONAL REGULATORY PROTEIN"/>
    <property type="match status" value="1"/>
</dbReference>
<feature type="region of interest" description="Disordered" evidence="3">
    <location>
        <begin position="1"/>
        <end position="145"/>
    </location>
</feature>
<evidence type="ECO:0000256" key="1">
    <source>
        <dbReference type="ARBA" id="ARBA00004123"/>
    </source>
</evidence>
<dbReference type="GO" id="GO:0005634">
    <property type="term" value="C:nucleus"/>
    <property type="evidence" value="ECO:0007669"/>
    <property type="project" value="UniProtKB-SubCell"/>
</dbReference>
<dbReference type="OMA" id="RIWWYLV"/>
<dbReference type="InterPro" id="IPR036864">
    <property type="entry name" value="Zn2-C6_fun-type_DNA-bd_sf"/>
</dbReference>
<dbReference type="SMART" id="SM00066">
    <property type="entry name" value="GAL4"/>
    <property type="match status" value="1"/>
</dbReference>
<dbReference type="RefSeq" id="XP_018269975.1">
    <property type="nucleotide sequence ID" value="XM_018417352.1"/>
</dbReference>
<proteinExistence type="predicted"/>
<dbReference type="GO" id="GO:0008270">
    <property type="term" value="F:zinc ion binding"/>
    <property type="evidence" value="ECO:0007669"/>
    <property type="project" value="InterPro"/>
</dbReference>
<feature type="compositionally biased region" description="Acidic residues" evidence="3">
    <location>
        <begin position="131"/>
        <end position="140"/>
    </location>
</feature>
<feature type="compositionally biased region" description="Pro residues" evidence="3">
    <location>
        <begin position="261"/>
        <end position="270"/>
    </location>
</feature>
<keyword evidence="2" id="KW-0539">Nucleus</keyword>
<dbReference type="InterPro" id="IPR050613">
    <property type="entry name" value="Sec_Metabolite_Reg"/>
</dbReference>
<dbReference type="CDD" id="cd00067">
    <property type="entry name" value="GAL4"/>
    <property type="match status" value="1"/>
</dbReference>
<feature type="region of interest" description="Disordered" evidence="3">
    <location>
        <begin position="242"/>
        <end position="308"/>
    </location>
</feature>
<dbReference type="GeneID" id="28977800"/>
<dbReference type="Pfam" id="PF00172">
    <property type="entry name" value="Zn_clus"/>
    <property type="match status" value="1"/>
</dbReference>
<evidence type="ECO:0000256" key="2">
    <source>
        <dbReference type="ARBA" id="ARBA00023242"/>
    </source>
</evidence>
<protein>
    <recommendedName>
        <fullName evidence="4">Zn(2)-C6 fungal-type domain-containing protein</fullName>
    </recommendedName>
</protein>
<evidence type="ECO:0000313" key="5">
    <source>
        <dbReference type="EMBL" id="KPV73926.1"/>
    </source>
</evidence>
<feature type="domain" description="Zn(2)-C6 fungal-type" evidence="4">
    <location>
        <begin position="151"/>
        <end position="182"/>
    </location>
</feature>
<accession>A0A0P9F2D3</accession>
<name>A0A0P9F2D3_RHOGW</name>
<organism evidence="5 6">
    <name type="scientific">Rhodotorula graminis (strain WP1)</name>
    <dbReference type="NCBI Taxonomy" id="578459"/>
    <lineage>
        <taxon>Eukaryota</taxon>
        <taxon>Fungi</taxon>
        <taxon>Dikarya</taxon>
        <taxon>Basidiomycota</taxon>
        <taxon>Pucciniomycotina</taxon>
        <taxon>Microbotryomycetes</taxon>
        <taxon>Sporidiobolales</taxon>
        <taxon>Sporidiobolaceae</taxon>
        <taxon>Rhodotorula</taxon>
    </lineage>
</organism>
<dbReference type="Gene3D" id="4.10.240.10">
    <property type="entry name" value="Zn(2)-C6 fungal-type DNA-binding domain"/>
    <property type="match status" value="1"/>
</dbReference>
<comment type="subcellular location">
    <subcellularLocation>
        <location evidence="1">Nucleus</location>
    </subcellularLocation>
</comment>
<keyword evidence="6" id="KW-1185">Reference proteome</keyword>
<dbReference type="GO" id="GO:0000981">
    <property type="term" value="F:DNA-binding transcription factor activity, RNA polymerase II-specific"/>
    <property type="evidence" value="ECO:0007669"/>
    <property type="project" value="InterPro"/>
</dbReference>
<feature type="compositionally biased region" description="Low complexity" evidence="3">
    <location>
        <begin position="886"/>
        <end position="908"/>
    </location>
</feature>
<sequence length="1000" mass="107732">MPRSSTKRTPSRTASNSLEATPAPVVPAAASFHHPHAHPMHQQQPYGTAAYPYPPPTAYPYPFPSTSTSNQPPLPPPPANLDPRSGYDSYPAAFDQPGPPNKRARMSSGGPGGGSVKSSGRTVKGRAANDSDADDGDEGDAGGRKRRIPLSCTECVRRKIKCDRGMPCSSCVRRKRVEFCTFEDEDPSTPYAQTTEVRALARRLAHLETLFQLAHPNLHPGSSAASFHASPASLHSLQSPAIQASPHAGPHHTSPAHAQPALPPPPPPPASAQQHGAAPPPGPGGVHNGQDAAGGVRSASHSDTEDAVADLEEQTFGARVPVLRALHAAAQGAVATYKYVKVPDMELTGALTSILAEPLSFDQDGRPRSAVRLGLDLAVSTVDLPAVRHDALAQIFAVLPDPEIAQYLIAKYFDEMSWDFRNVIDPVAFPVEHERYVDMLAQGREDLIDPLWIACFSMVLALSLEGFFSRPGGQHDLSLFRGLSESDLKDLPSVWHDAALRALQLGEWGGTPRIRVIQCVVLMGQYIQVSSSSGQQGRFLGWAASAYRVAQRMGLHRLGSDPQTMPPDDPALPPGANALKRELAVRLFHHLVNIDSWLSDSPVSRCYMLHPSQYNTARPLNLDLRELSRTDWRHPTPKPLTTYTDGSFQLAQCKVAEQVRRALDTLVLSGDPFSYPAVLEQDKAWRSVLEDVPDVFREGHVGGLPPRIRYERACLHEDVYSRIVRLNRPLLGRGYALNSPYRYSNEQCIEAARALINNNAEMLTIETSRWWVYTGTLASSIVLMMDLFHAIDHDRPEKEIKEKRDILYKARAIFDTKTSTPALEVVVEEGRKILSALLVAEESRRTTRAAHDMAAAPPPSLEPFSQVLKRISREVALEDAAKLSQPTAAPSPFPSSSARNAFSAPSPHPPFSFAQAAATAMANTPPVPYGGGGGGGGSSVGAGMFEHAGGVGAGAGAGAGAGDFSSFFNTLASEDWTAATSFTSPGGDEASLLDQLAATW</sequence>
<gene>
    <name evidence="5" type="ORF">RHOBADRAFT_54511</name>
</gene>
<evidence type="ECO:0000313" key="6">
    <source>
        <dbReference type="Proteomes" id="UP000053890"/>
    </source>
</evidence>
<evidence type="ECO:0000259" key="4">
    <source>
        <dbReference type="PROSITE" id="PS50048"/>
    </source>
</evidence>
<dbReference type="AlphaFoldDB" id="A0A0P9F2D3"/>
<dbReference type="PANTHER" id="PTHR31001:SF89">
    <property type="entry name" value="ZN(2)-C6 FUNGAL-TYPE DOMAIN-CONTAINING PROTEIN"/>
    <property type="match status" value="1"/>
</dbReference>
<dbReference type="InterPro" id="IPR001138">
    <property type="entry name" value="Zn2Cys6_DnaBD"/>
</dbReference>
<reference evidence="5 6" key="1">
    <citation type="journal article" date="2015" name="Front. Microbiol.">
        <title>Genome sequence of the plant growth promoting endophytic yeast Rhodotorula graminis WP1.</title>
        <authorList>
            <person name="Firrincieli A."/>
            <person name="Otillar R."/>
            <person name="Salamov A."/>
            <person name="Schmutz J."/>
            <person name="Khan Z."/>
            <person name="Redman R.S."/>
            <person name="Fleck N.D."/>
            <person name="Lindquist E."/>
            <person name="Grigoriev I.V."/>
            <person name="Doty S.L."/>
        </authorList>
    </citation>
    <scope>NUCLEOTIDE SEQUENCE [LARGE SCALE GENOMIC DNA]</scope>
    <source>
        <strain evidence="5 6">WP1</strain>
    </source>
</reference>
<feature type="region of interest" description="Disordered" evidence="3">
    <location>
        <begin position="881"/>
        <end position="908"/>
    </location>
</feature>
<evidence type="ECO:0000256" key="3">
    <source>
        <dbReference type="SAM" id="MobiDB-lite"/>
    </source>
</evidence>
<dbReference type="OrthoDB" id="3364175at2759"/>
<feature type="compositionally biased region" description="Basic residues" evidence="3">
    <location>
        <begin position="1"/>
        <end position="10"/>
    </location>
</feature>
<dbReference type="SUPFAM" id="SSF57701">
    <property type="entry name" value="Zn2/Cys6 DNA-binding domain"/>
    <property type="match status" value="1"/>
</dbReference>
<feature type="compositionally biased region" description="Pro residues" evidence="3">
    <location>
        <begin position="52"/>
        <end position="63"/>
    </location>
</feature>
<dbReference type="EMBL" id="KQ474081">
    <property type="protein sequence ID" value="KPV73926.1"/>
    <property type="molecule type" value="Genomic_DNA"/>
</dbReference>
<feature type="compositionally biased region" description="Low complexity" evidence="3">
    <location>
        <begin position="116"/>
        <end position="130"/>
    </location>
</feature>
<feature type="compositionally biased region" description="Low complexity" evidence="3">
    <location>
        <begin position="22"/>
        <end position="32"/>
    </location>
</feature>
<dbReference type="PROSITE" id="PS50048">
    <property type="entry name" value="ZN2_CY6_FUNGAL_2"/>
    <property type="match status" value="1"/>
</dbReference>